<comment type="caution">
    <text evidence="2">The sequence shown here is derived from an EMBL/GenBank/DDBJ whole genome shotgun (WGS) entry which is preliminary data.</text>
</comment>
<protein>
    <recommendedName>
        <fullName evidence="1">DUF7172 domain-containing protein</fullName>
    </recommendedName>
</protein>
<keyword evidence="3" id="KW-1185">Reference proteome</keyword>
<dbReference type="Pfam" id="PF23787">
    <property type="entry name" value="DUF7172"/>
    <property type="match status" value="1"/>
</dbReference>
<feature type="domain" description="DUF7172" evidence="1">
    <location>
        <begin position="1"/>
        <end position="193"/>
    </location>
</feature>
<dbReference type="AlphaFoldDB" id="A0A9X2EBM6"/>
<dbReference type="RefSeq" id="WP_251917406.1">
    <property type="nucleotide sequence ID" value="NZ_JAMRXG010000018.1"/>
</dbReference>
<gene>
    <name evidence="2" type="ORF">NDR86_31110</name>
</gene>
<accession>A0A9X2EBM6</accession>
<dbReference type="EMBL" id="JAMRXG010000018">
    <property type="protein sequence ID" value="MCM6777944.1"/>
    <property type="molecule type" value="Genomic_DNA"/>
</dbReference>
<proteinExistence type="predicted"/>
<dbReference type="InterPro" id="IPR055596">
    <property type="entry name" value="DUF7172"/>
</dbReference>
<organism evidence="2 3">
    <name type="scientific">Nocardia pulmonis</name>
    <dbReference type="NCBI Taxonomy" id="2951408"/>
    <lineage>
        <taxon>Bacteria</taxon>
        <taxon>Bacillati</taxon>
        <taxon>Actinomycetota</taxon>
        <taxon>Actinomycetes</taxon>
        <taxon>Mycobacteriales</taxon>
        <taxon>Nocardiaceae</taxon>
        <taxon>Nocardia</taxon>
    </lineage>
</organism>
<sequence>MSVTICSSEWMISGPRGTALADGWYPRIVAERFLTSTRDGDVARAPDPVPFIQGEVTWTNTTGAVQQCWIGTHRAPRVIVAANPNTYVLDDAISWDVALSPDAPAPFAAEDGVGARCQTTPFAANQVGYTRLFRGWDDSVRVDQIGDVPAGHTVHVRYAALYTTPGSWRAPNQGLQVVRAYWARLRLFAAPKDTP</sequence>
<evidence type="ECO:0000313" key="3">
    <source>
        <dbReference type="Proteomes" id="UP001139157"/>
    </source>
</evidence>
<evidence type="ECO:0000313" key="2">
    <source>
        <dbReference type="EMBL" id="MCM6777944.1"/>
    </source>
</evidence>
<dbReference type="Proteomes" id="UP001139157">
    <property type="component" value="Unassembled WGS sequence"/>
</dbReference>
<evidence type="ECO:0000259" key="1">
    <source>
        <dbReference type="Pfam" id="PF23787"/>
    </source>
</evidence>
<name>A0A9X2EBM6_9NOCA</name>
<reference evidence="2" key="1">
    <citation type="submission" date="2022-06" db="EMBL/GenBank/DDBJ databases">
        <title>Novel species in genus nocardia.</title>
        <authorList>
            <person name="Li F."/>
        </authorList>
    </citation>
    <scope>NUCLEOTIDE SEQUENCE</scope>
    <source>
        <strain evidence="2">CDC141</strain>
    </source>
</reference>